<evidence type="ECO:0000256" key="3">
    <source>
        <dbReference type="ARBA" id="ARBA00023163"/>
    </source>
</evidence>
<evidence type="ECO:0000256" key="4">
    <source>
        <dbReference type="PROSITE-ProRule" id="PRU00335"/>
    </source>
</evidence>
<dbReference type="RefSeq" id="WP_139650132.1">
    <property type="nucleotide sequence ID" value="NZ_BAAAZS010000076.1"/>
</dbReference>
<dbReference type="InterPro" id="IPR050109">
    <property type="entry name" value="HTH-type_TetR-like_transc_reg"/>
</dbReference>
<comment type="caution">
    <text evidence="7">The sequence shown here is derived from an EMBL/GenBank/DDBJ whole genome shotgun (WGS) entry which is preliminary data.</text>
</comment>
<keyword evidence="1" id="KW-0805">Transcription regulation</keyword>
<dbReference type="SUPFAM" id="SSF46689">
    <property type="entry name" value="Homeodomain-like"/>
    <property type="match status" value="1"/>
</dbReference>
<feature type="region of interest" description="Disordered" evidence="5">
    <location>
        <begin position="1"/>
        <end position="25"/>
    </location>
</feature>
<dbReference type="GO" id="GO:0000976">
    <property type="term" value="F:transcription cis-regulatory region binding"/>
    <property type="evidence" value="ECO:0007669"/>
    <property type="project" value="TreeGrafter"/>
</dbReference>
<dbReference type="Pfam" id="PF16859">
    <property type="entry name" value="TetR_C_11"/>
    <property type="match status" value="1"/>
</dbReference>
<dbReference type="EMBL" id="VDGT01000035">
    <property type="protein sequence ID" value="TNM24137.1"/>
    <property type="molecule type" value="Genomic_DNA"/>
</dbReference>
<feature type="region of interest" description="Disordered" evidence="5">
    <location>
        <begin position="216"/>
        <end position="239"/>
    </location>
</feature>
<protein>
    <submittedName>
        <fullName evidence="7">TetR/AcrR family transcriptional regulator</fullName>
    </submittedName>
</protein>
<dbReference type="AlphaFoldDB" id="A0A5C4UKD1"/>
<dbReference type="Gene3D" id="1.10.10.60">
    <property type="entry name" value="Homeodomain-like"/>
    <property type="match status" value="1"/>
</dbReference>
<dbReference type="InterPro" id="IPR011075">
    <property type="entry name" value="TetR_C"/>
</dbReference>
<gene>
    <name evidence="7" type="ORF">FH715_27435</name>
</gene>
<feature type="DNA-binding region" description="H-T-H motif" evidence="4">
    <location>
        <begin position="47"/>
        <end position="66"/>
    </location>
</feature>
<dbReference type="InterPro" id="IPR009057">
    <property type="entry name" value="Homeodomain-like_sf"/>
</dbReference>
<dbReference type="InterPro" id="IPR036271">
    <property type="entry name" value="Tet_transcr_reg_TetR-rel_C_sf"/>
</dbReference>
<evidence type="ECO:0000256" key="1">
    <source>
        <dbReference type="ARBA" id="ARBA00023015"/>
    </source>
</evidence>
<evidence type="ECO:0000313" key="7">
    <source>
        <dbReference type="EMBL" id="TNM24137.1"/>
    </source>
</evidence>
<evidence type="ECO:0000313" key="8">
    <source>
        <dbReference type="Proteomes" id="UP000311713"/>
    </source>
</evidence>
<dbReference type="Pfam" id="PF00440">
    <property type="entry name" value="TetR_N"/>
    <property type="match status" value="1"/>
</dbReference>
<feature type="domain" description="HTH tetR-type" evidence="6">
    <location>
        <begin position="24"/>
        <end position="84"/>
    </location>
</feature>
<dbReference type="PANTHER" id="PTHR30055">
    <property type="entry name" value="HTH-TYPE TRANSCRIPTIONAL REGULATOR RUTR"/>
    <property type="match status" value="1"/>
</dbReference>
<dbReference type="PROSITE" id="PS50977">
    <property type="entry name" value="HTH_TETR_2"/>
    <property type="match status" value="1"/>
</dbReference>
<proteinExistence type="predicted"/>
<dbReference type="PANTHER" id="PTHR30055:SF148">
    <property type="entry name" value="TETR-FAMILY TRANSCRIPTIONAL REGULATOR"/>
    <property type="match status" value="1"/>
</dbReference>
<name>A0A5C4UKD1_9ACTN</name>
<keyword evidence="2 4" id="KW-0238">DNA-binding</keyword>
<dbReference type="OrthoDB" id="9796019at2"/>
<reference evidence="7 8" key="1">
    <citation type="submission" date="2019-06" db="EMBL/GenBank/DDBJ databases">
        <title>Draft genome of Streptomyces sedi sp. JCM16909.</title>
        <authorList>
            <person name="Klykleung N."/>
            <person name="Tanasupawat S."/>
            <person name="Kudo T."/>
            <person name="Yuki M."/>
            <person name="Ohkuma M."/>
        </authorList>
    </citation>
    <scope>NUCLEOTIDE SEQUENCE [LARGE SCALE GENOMIC DNA]</scope>
    <source>
        <strain evidence="7 8">JCM 16909</strain>
    </source>
</reference>
<sequence>MSYRKEGSGGPRSGRTQRGRPRDEGLERRILAAVVEVLSESGYEGLTYEEVARRCGASKASLYRRWRLKRDMVVAALRAGPAREGATEPVDTGSLRGDLLALCRRLDRTMRAADSGTAMLLLQAGLEDPELCEAIEDSVGPTGARLPRPVVDAAVARGELPEGTDPFPFEEVVGAALLLRRVNGLPAGEGYLAALVDTVVLPALRATAAAERPLPAGIFSGAPVPHTSRPPVPGNEENE</sequence>
<organism evidence="7 8">
    <name type="scientific">Streptomyces sedi</name>
    <dbReference type="NCBI Taxonomy" id="555059"/>
    <lineage>
        <taxon>Bacteria</taxon>
        <taxon>Bacillati</taxon>
        <taxon>Actinomycetota</taxon>
        <taxon>Actinomycetes</taxon>
        <taxon>Kitasatosporales</taxon>
        <taxon>Streptomycetaceae</taxon>
        <taxon>Streptomyces</taxon>
    </lineage>
</organism>
<dbReference type="PRINTS" id="PR00455">
    <property type="entry name" value="HTHTETR"/>
</dbReference>
<keyword evidence="8" id="KW-1185">Reference proteome</keyword>
<evidence type="ECO:0000256" key="2">
    <source>
        <dbReference type="ARBA" id="ARBA00023125"/>
    </source>
</evidence>
<dbReference type="Proteomes" id="UP000311713">
    <property type="component" value="Unassembled WGS sequence"/>
</dbReference>
<dbReference type="SUPFAM" id="SSF48498">
    <property type="entry name" value="Tetracyclin repressor-like, C-terminal domain"/>
    <property type="match status" value="1"/>
</dbReference>
<evidence type="ECO:0000259" key="6">
    <source>
        <dbReference type="PROSITE" id="PS50977"/>
    </source>
</evidence>
<keyword evidence="3" id="KW-0804">Transcription</keyword>
<dbReference type="GO" id="GO:0003700">
    <property type="term" value="F:DNA-binding transcription factor activity"/>
    <property type="evidence" value="ECO:0007669"/>
    <property type="project" value="TreeGrafter"/>
</dbReference>
<accession>A0A5C4UKD1</accession>
<dbReference type="Gene3D" id="1.10.357.10">
    <property type="entry name" value="Tetracycline Repressor, domain 2"/>
    <property type="match status" value="1"/>
</dbReference>
<evidence type="ECO:0000256" key="5">
    <source>
        <dbReference type="SAM" id="MobiDB-lite"/>
    </source>
</evidence>
<dbReference type="InterPro" id="IPR001647">
    <property type="entry name" value="HTH_TetR"/>
</dbReference>